<keyword evidence="4" id="KW-1185">Reference proteome</keyword>
<evidence type="ECO:0000313" key="2">
    <source>
        <dbReference type="EMBL" id="QND80909.1"/>
    </source>
</evidence>
<proteinExistence type="predicted"/>
<dbReference type="RefSeq" id="WP_185896078.1">
    <property type="nucleotide sequence ID" value="NZ_CP060028.1"/>
</dbReference>
<dbReference type="EMBL" id="CP060731">
    <property type="protein sequence ID" value="QNN76744.1"/>
    <property type="molecule type" value="Genomic_DNA"/>
</dbReference>
<feature type="chain" id="PRO_5043238496" evidence="1">
    <location>
        <begin position="17"/>
        <end position="114"/>
    </location>
</feature>
<reference evidence="2 4" key="2">
    <citation type="submission" date="2020-08" db="EMBL/GenBank/DDBJ databases">
        <title>Streptomycin resistant and MDR strain, P. mexicana.</title>
        <authorList>
            <person name="Ganesh-kumar S."/>
            <person name="Zhe T."/>
            <person name="Yu Z."/>
            <person name="Min Y."/>
        </authorList>
    </citation>
    <scope>NUCLEOTIDE SEQUENCE [LARGE SCALE GENOMIC DNA]</scope>
    <source>
        <strain evidence="2 4">GTZY</strain>
    </source>
</reference>
<dbReference type="AlphaFoldDB" id="A0A7G9T9G9"/>
<evidence type="ECO:0000313" key="5">
    <source>
        <dbReference type="Proteomes" id="UP000515838"/>
    </source>
</evidence>
<keyword evidence="1" id="KW-0732">Signal</keyword>
<dbReference type="GeneID" id="81471782"/>
<feature type="signal peptide" evidence="1">
    <location>
        <begin position="1"/>
        <end position="16"/>
    </location>
</feature>
<evidence type="ECO:0000313" key="4">
    <source>
        <dbReference type="Proteomes" id="UP000515506"/>
    </source>
</evidence>
<evidence type="ECO:0000313" key="3">
    <source>
        <dbReference type="EMBL" id="QNN76744.1"/>
    </source>
</evidence>
<dbReference type="EMBL" id="CP060028">
    <property type="protein sequence ID" value="QND80909.1"/>
    <property type="molecule type" value="Genomic_DNA"/>
</dbReference>
<sequence length="114" mass="12123">MTALLALGLSPFFAMAGEPVADCVALGSSQEIVRAGGGGQIFLRDGQSHYRLGFARNCDSVTMTPTIQISADGQADRLCPAGTKVRTKTSTCDVSVVETISAEEFAKRKQRARR</sequence>
<evidence type="ECO:0000256" key="1">
    <source>
        <dbReference type="SAM" id="SignalP"/>
    </source>
</evidence>
<name>A0A7G9T9G9_PSEMX</name>
<dbReference type="Proteomes" id="UP000515506">
    <property type="component" value="Chromosome"/>
</dbReference>
<reference evidence="3 5" key="1">
    <citation type="submission" date="2020-08" db="EMBL/GenBank/DDBJ databases">
        <title>Streptomycin Non-resistant strain, P. mexicana.</title>
        <authorList>
            <person name="Ganesh-Kumar S."/>
            <person name="Zhe T."/>
            <person name="Yu Z."/>
            <person name="Min Y."/>
        </authorList>
    </citation>
    <scope>NUCLEOTIDE SEQUENCE [LARGE SCALE GENOMIC DNA]</scope>
    <source>
        <strain evidence="3 5">GTZY2</strain>
    </source>
</reference>
<organism evidence="3 5">
    <name type="scientific">Pseudoxanthomonas mexicana</name>
    <dbReference type="NCBI Taxonomy" id="128785"/>
    <lineage>
        <taxon>Bacteria</taxon>
        <taxon>Pseudomonadati</taxon>
        <taxon>Pseudomonadota</taxon>
        <taxon>Gammaproteobacteria</taxon>
        <taxon>Lysobacterales</taxon>
        <taxon>Lysobacteraceae</taxon>
        <taxon>Pseudoxanthomonas</taxon>
    </lineage>
</organism>
<gene>
    <name evidence="2" type="ORF">H4W19_03680</name>
    <name evidence="3" type="ORF">IAE60_12410</name>
</gene>
<protein>
    <submittedName>
        <fullName evidence="3">Uncharacterized protein</fullName>
    </submittedName>
</protein>
<accession>A0A7G9T9G9</accession>
<dbReference type="Proteomes" id="UP000515838">
    <property type="component" value="Chromosome"/>
</dbReference>